<feature type="compositionally biased region" description="Basic residues" evidence="1">
    <location>
        <begin position="111"/>
        <end position="126"/>
    </location>
</feature>
<feature type="compositionally biased region" description="Basic and acidic residues" evidence="1">
    <location>
        <begin position="14"/>
        <end position="27"/>
    </location>
</feature>
<feature type="non-terminal residue" evidence="2">
    <location>
        <position position="1"/>
    </location>
</feature>
<accession>A0A6J4LQX5</accession>
<feature type="compositionally biased region" description="Basic residues" evidence="1">
    <location>
        <begin position="138"/>
        <end position="148"/>
    </location>
</feature>
<feature type="non-terminal residue" evidence="2">
    <location>
        <position position="217"/>
    </location>
</feature>
<name>A0A6J4LQX5_9ACTN</name>
<feature type="compositionally biased region" description="Low complexity" evidence="1">
    <location>
        <begin position="41"/>
        <end position="60"/>
    </location>
</feature>
<feature type="region of interest" description="Disordered" evidence="1">
    <location>
        <begin position="1"/>
        <end position="217"/>
    </location>
</feature>
<reference evidence="2" key="1">
    <citation type="submission" date="2020-02" db="EMBL/GenBank/DDBJ databases">
        <authorList>
            <person name="Meier V. D."/>
        </authorList>
    </citation>
    <scope>NUCLEOTIDE SEQUENCE</scope>
    <source>
        <strain evidence="2">AVDCRST_MAG16</strain>
    </source>
</reference>
<dbReference type="AlphaFoldDB" id="A0A6J4LQX5"/>
<feature type="compositionally biased region" description="Basic residues" evidence="1">
    <location>
        <begin position="193"/>
        <end position="203"/>
    </location>
</feature>
<organism evidence="2">
    <name type="scientific">uncultured Frankineae bacterium</name>
    <dbReference type="NCBI Taxonomy" id="437475"/>
    <lineage>
        <taxon>Bacteria</taxon>
        <taxon>Bacillati</taxon>
        <taxon>Actinomycetota</taxon>
        <taxon>Actinomycetes</taxon>
        <taxon>Frankiales</taxon>
        <taxon>environmental samples</taxon>
    </lineage>
</organism>
<feature type="compositionally biased region" description="Low complexity" evidence="1">
    <location>
        <begin position="71"/>
        <end position="90"/>
    </location>
</feature>
<feature type="compositionally biased region" description="Basic and acidic residues" evidence="1">
    <location>
        <begin position="207"/>
        <end position="217"/>
    </location>
</feature>
<protein>
    <submittedName>
        <fullName evidence="2">AmfC protein</fullName>
    </submittedName>
</protein>
<evidence type="ECO:0000256" key="1">
    <source>
        <dbReference type="SAM" id="MobiDB-lite"/>
    </source>
</evidence>
<evidence type="ECO:0000313" key="2">
    <source>
        <dbReference type="EMBL" id="CAA9338374.1"/>
    </source>
</evidence>
<dbReference type="EMBL" id="CADCUE010000148">
    <property type="protein sequence ID" value="CAA9338374.1"/>
    <property type="molecule type" value="Genomic_DNA"/>
</dbReference>
<proteinExistence type="predicted"/>
<sequence>DAPPRHLRRWALGHHCEGAPRERRGHPGDPPAGQPADRPCAGRGLPGRSAGPAAARGPRAAGRRRAGGGRPVLPAPHGAGTARHPAGRAQPPRRHRRPGPGAGPGRDPGRRAPRPRARARPAHHRGAVPGRQPPALRRGARRRRRPVGRVRPVDRRARARAADALGGGAGAVRQAPSGAAGDGCLRRRDHPPLPRRRGRRLHPAQRAADRTRPARRV</sequence>
<feature type="compositionally biased region" description="Basic residues" evidence="1">
    <location>
        <begin position="1"/>
        <end position="12"/>
    </location>
</feature>
<gene>
    <name evidence="2" type="ORF">AVDCRST_MAG16-1694</name>
</gene>